<name>A0A2P7QUS8_9SPHN</name>
<dbReference type="PANTHER" id="PTHR38459">
    <property type="entry name" value="PROPHAGE BACTOPRENOL-LINKED GLUCOSE TRANSLOCASE HOMOLOG"/>
    <property type="match status" value="1"/>
</dbReference>
<protein>
    <recommendedName>
        <fullName evidence="7">GtrA/DPMS transmembrane domain-containing protein</fullName>
    </recommendedName>
</protein>
<dbReference type="Pfam" id="PF04138">
    <property type="entry name" value="GtrA_DPMS_TM"/>
    <property type="match status" value="1"/>
</dbReference>
<evidence type="ECO:0000256" key="1">
    <source>
        <dbReference type="ARBA" id="ARBA00004141"/>
    </source>
</evidence>
<comment type="similarity">
    <text evidence="2">Belongs to the GtrA family.</text>
</comment>
<organism evidence="8 9">
    <name type="scientific">Allosphingosinicella deserti</name>
    <dbReference type="NCBI Taxonomy" id="2116704"/>
    <lineage>
        <taxon>Bacteria</taxon>
        <taxon>Pseudomonadati</taxon>
        <taxon>Pseudomonadota</taxon>
        <taxon>Alphaproteobacteria</taxon>
        <taxon>Sphingomonadales</taxon>
        <taxon>Sphingomonadaceae</taxon>
        <taxon>Allosphingosinicella</taxon>
    </lineage>
</organism>
<dbReference type="InterPro" id="IPR051401">
    <property type="entry name" value="GtrA_CellWall_Glycosyl"/>
</dbReference>
<keyword evidence="3 6" id="KW-0812">Transmembrane</keyword>
<feature type="transmembrane region" description="Helical" evidence="6">
    <location>
        <begin position="89"/>
        <end position="111"/>
    </location>
</feature>
<evidence type="ECO:0000256" key="5">
    <source>
        <dbReference type="ARBA" id="ARBA00023136"/>
    </source>
</evidence>
<comment type="subcellular location">
    <subcellularLocation>
        <location evidence="1">Membrane</location>
        <topology evidence="1">Multi-pass membrane protein</topology>
    </subcellularLocation>
</comment>
<gene>
    <name evidence="8" type="ORF">C7I55_05430</name>
</gene>
<dbReference type="PANTHER" id="PTHR38459:SF1">
    <property type="entry name" value="PROPHAGE BACTOPRENOL-LINKED GLUCOSE TRANSLOCASE HOMOLOG"/>
    <property type="match status" value="1"/>
</dbReference>
<evidence type="ECO:0000256" key="4">
    <source>
        <dbReference type="ARBA" id="ARBA00022989"/>
    </source>
</evidence>
<feature type="transmembrane region" description="Helical" evidence="6">
    <location>
        <begin position="59"/>
        <end position="83"/>
    </location>
</feature>
<dbReference type="Proteomes" id="UP000241167">
    <property type="component" value="Unassembled WGS sequence"/>
</dbReference>
<reference evidence="8 9" key="1">
    <citation type="submission" date="2018-03" db="EMBL/GenBank/DDBJ databases">
        <title>The draft genome of Sphingosinicella sp. GL-C-18.</title>
        <authorList>
            <person name="Liu L."/>
            <person name="Li L."/>
            <person name="Liang L."/>
            <person name="Zhang X."/>
            <person name="Wang T."/>
        </authorList>
    </citation>
    <scope>NUCLEOTIDE SEQUENCE [LARGE SCALE GENOMIC DNA]</scope>
    <source>
        <strain evidence="8 9">GL-C-18</strain>
    </source>
</reference>
<keyword evidence="9" id="KW-1185">Reference proteome</keyword>
<evidence type="ECO:0000313" key="9">
    <source>
        <dbReference type="Proteomes" id="UP000241167"/>
    </source>
</evidence>
<feature type="domain" description="GtrA/DPMS transmembrane" evidence="7">
    <location>
        <begin position="62"/>
        <end position="171"/>
    </location>
</feature>
<evidence type="ECO:0000259" key="7">
    <source>
        <dbReference type="Pfam" id="PF04138"/>
    </source>
</evidence>
<dbReference type="GO" id="GO:0005886">
    <property type="term" value="C:plasma membrane"/>
    <property type="evidence" value="ECO:0007669"/>
    <property type="project" value="TreeGrafter"/>
</dbReference>
<evidence type="ECO:0000256" key="3">
    <source>
        <dbReference type="ARBA" id="ARBA00022692"/>
    </source>
</evidence>
<keyword evidence="5 6" id="KW-0472">Membrane</keyword>
<evidence type="ECO:0000256" key="2">
    <source>
        <dbReference type="ARBA" id="ARBA00009399"/>
    </source>
</evidence>
<feature type="transmembrane region" description="Helical" evidence="6">
    <location>
        <begin position="123"/>
        <end position="140"/>
    </location>
</feature>
<proteinExistence type="inferred from homology"/>
<sequence length="175" mass="18987">MRAAGASRLRRLAGIAQRCRCSHVQDGQGASTLNRIEHGLALLRRGPIAWIRDPEARRFLLFLLVGGLNTLVGYGIFAALILIGLPTPAAVIIGTVLGILFNFVSTGLVVFRNRTGRLLPRFVAVYVVQMGMNIAAISALERSSVPPLLAGALMVPPLAIFTYFAMRRFVFVDVD</sequence>
<keyword evidence="4 6" id="KW-1133">Transmembrane helix</keyword>
<dbReference type="AlphaFoldDB" id="A0A2P7QUS8"/>
<accession>A0A2P7QUS8</accession>
<dbReference type="EMBL" id="PXYI01000002">
    <property type="protein sequence ID" value="PSJ41726.1"/>
    <property type="molecule type" value="Genomic_DNA"/>
</dbReference>
<evidence type="ECO:0000313" key="8">
    <source>
        <dbReference type="EMBL" id="PSJ41726.1"/>
    </source>
</evidence>
<feature type="transmembrane region" description="Helical" evidence="6">
    <location>
        <begin position="146"/>
        <end position="166"/>
    </location>
</feature>
<evidence type="ECO:0000256" key="6">
    <source>
        <dbReference type="SAM" id="Phobius"/>
    </source>
</evidence>
<dbReference type="InterPro" id="IPR007267">
    <property type="entry name" value="GtrA_DPMS_TM"/>
</dbReference>
<comment type="caution">
    <text evidence="8">The sequence shown here is derived from an EMBL/GenBank/DDBJ whole genome shotgun (WGS) entry which is preliminary data.</text>
</comment>
<dbReference type="GO" id="GO:0000271">
    <property type="term" value="P:polysaccharide biosynthetic process"/>
    <property type="evidence" value="ECO:0007669"/>
    <property type="project" value="InterPro"/>
</dbReference>